<feature type="DNA-binding region" description="Homeobox" evidence="4">
    <location>
        <begin position="90"/>
        <end position="132"/>
    </location>
</feature>
<evidence type="ECO:0000313" key="8">
    <source>
        <dbReference type="EMBL" id="EEQ30205.1"/>
    </source>
</evidence>
<reference evidence="9" key="1">
    <citation type="journal article" date="2012" name="MBio">
        <title>Comparative genome analysis of Trichophyton rubrum and related dermatophytes reveals candidate genes involved in infection.</title>
        <authorList>
            <person name="Martinez D.A."/>
            <person name="Oliver B.G."/>
            <person name="Graeser Y."/>
            <person name="Goldberg J.M."/>
            <person name="Li W."/>
            <person name="Martinez-Rossi N.M."/>
            <person name="Monod M."/>
            <person name="Shelest E."/>
            <person name="Barton R.C."/>
            <person name="Birch E."/>
            <person name="Brakhage A.A."/>
            <person name="Chen Z."/>
            <person name="Gurr S.J."/>
            <person name="Heiman D."/>
            <person name="Heitman J."/>
            <person name="Kosti I."/>
            <person name="Rossi A."/>
            <person name="Saif S."/>
            <person name="Samalova M."/>
            <person name="Saunders C.W."/>
            <person name="Shea T."/>
            <person name="Summerbell R.C."/>
            <person name="Xu J."/>
            <person name="Young S."/>
            <person name="Zeng Q."/>
            <person name="Birren B.W."/>
            <person name="Cuomo C.A."/>
            <person name="White T.C."/>
        </authorList>
    </citation>
    <scope>NUCLEOTIDE SEQUENCE [LARGE SCALE GENOMIC DNA]</scope>
    <source>
        <strain evidence="9">ATCC MYA-4605 / CBS 113480</strain>
    </source>
</reference>
<keyword evidence="1 4" id="KW-0238">DNA-binding</keyword>
<dbReference type="GeneID" id="9225045"/>
<dbReference type="STRING" id="554155.C5FKI3"/>
<gene>
    <name evidence="8" type="ORF">MCYG_03024</name>
</gene>
<feature type="compositionally biased region" description="Low complexity" evidence="6">
    <location>
        <begin position="449"/>
        <end position="460"/>
    </location>
</feature>
<feature type="compositionally biased region" description="Low complexity" evidence="6">
    <location>
        <begin position="195"/>
        <end position="212"/>
    </location>
</feature>
<evidence type="ECO:0000259" key="7">
    <source>
        <dbReference type="PROSITE" id="PS50071"/>
    </source>
</evidence>
<keyword evidence="9" id="KW-1185">Reference proteome</keyword>
<sequence length="574" mass="62647">MSDSRQTAHVGDAPVSTVATEADSGSYSFLVHSNETLTQDLPPKVDSKVYIRQRRRRTRYVFLDPSSVGRDKKVTNYVYCSPEDHAILEAEYRLNPKPDKATRASIVSRVSLGDKEVQIWFQNRRQNDRRKSKPIHPNELSPDTREPESSQKAVDGSPPNTQDQNSNSSAPHKHYNHTLDTPSQSLPNSQCEHATISSQLESSQTSTSSTKSQTDRCSFCSPSSEPIVPPQLSSGKRKRADSGVSGLGIGGLEHGRRSLGSTHSPSLRLSLSFDGEAVVRGEDEKTPSPPKIRDSLRIAFSADGEAVVRTAGEPSPSPPRRHTSTPVSLQSRLRSLRRTSSAVSLGTPGFKSPDPANIFGRSRDSRRWELYCDTDARSALSSPHIGAGPALDRPGGAKPSHRRTSNANTRILSPCANLPNTLLPDGPPQKRKKLSRAVSSLGRLETDPLDTSSTTKLSSSQRNRGQRSKPKTDFHSGDSDKENWLPGTQTAGPRRRRPQSTAQAQNRVLQTSGDARREGNRIIGRGSMSPRKGQGRHKDDEYGEKPSVPGSGSNQVEDLDCIQGLLSLSQGAWK</sequence>
<feature type="region of interest" description="Disordered" evidence="6">
    <location>
        <begin position="123"/>
        <end position="267"/>
    </location>
</feature>
<evidence type="ECO:0000256" key="6">
    <source>
        <dbReference type="SAM" id="MobiDB-lite"/>
    </source>
</evidence>
<protein>
    <recommendedName>
        <fullName evidence="7">Homeobox domain-containing protein</fullName>
    </recommendedName>
</protein>
<feature type="compositionally biased region" description="Basic and acidic residues" evidence="6">
    <location>
        <begin position="470"/>
        <end position="483"/>
    </location>
</feature>
<dbReference type="InterPro" id="IPR009057">
    <property type="entry name" value="Homeodomain-like_sf"/>
</dbReference>
<evidence type="ECO:0000256" key="3">
    <source>
        <dbReference type="ARBA" id="ARBA00023242"/>
    </source>
</evidence>
<organism evidence="8 9">
    <name type="scientific">Arthroderma otae (strain ATCC MYA-4605 / CBS 113480)</name>
    <name type="common">Microsporum canis</name>
    <dbReference type="NCBI Taxonomy" id="554155"/>
    <lineage>
        <taxon>Eukaryota</taxon>
        <taxon>Fungi</taxon>
        <taxon>Dikarya</taxon>
        <taxon>Ascomycota</taxon>
        <taxon>Pezizomycotina</taxon>
        <taxon>Eurotiomycetes</taxon>
        <taxon>Eurotiomycetidae</taxon>
        <taxon>Onygenales</taxon>
        <taxon>Arthrodermataceae</taxon>
        <taxon>Microsporum</taxon>
    </lineage>
</organism>
<dbReference type="GO" id="GO:0000981">
    <property type="term" value="F:DNA-binding transcription factor activity, RNA polymerase II-specific"/>
    <property type="evidence" value="ECO:0007669"/>
    <property type="project" value="InterPro"/>
</dbReference>
<dbReference type="InterPro" id="IPR051000">
    <property type="entry name" value="Homeobox_DNA-bind_prot"/>
</dbReference>
<dbReference type="HOGENOM" id="CLU_033452_0_0_1"/>
<feature type="compositionally biased region" description="Polar residues" evidence="6">
    <location>
        <begin position="158"/>
        <end position="170"/>
    </location>
</feature>
<dbReference type="eggNOG" id="KOG0490">
    <property type="taxonomic scope" value="Eukaryota"/>
</dbReference>
<dbReference type="OMA" id="KPDMDCV"/>
<dbReference type="InterPro" id="IPR017970">
    <property type="entry name" value="Homeobox_CS"/>
</dbReference>
<dbReference type="PANTHER" id="PTHR24324:SF9">
    <property type="entry name" value="HOMEOBOX DOMAIN-CONTAINING PROTEIN"/>
    <property type="match status" value="1"/>
</dbReference>
<dbReference type="VEuPathDB" id="FungiDB:MCYG_03024"/>
<evidence type="ECO:0000256" key="5">
    <source>
        <dbReference type="RuleBase" id="RU000682"/>
    </source>
</evidence>
<comment type="subcellular location">
    <subcellularLocation>
        <location evidence="4 5">Nucleus</location>
    </subcellularLocation>
</comment>
<dbReference type="InterPro" id="IPR001356">
    <property type="entry name" value="HD"/>
</dbReference>
<evidence type="ECO:0000256" key="2">
    <source>
        <dbReference type="ARBA" id="ARBA00023155"/>
    </source>
</evidence>
<dbReference type="Proteomes" id="UP000002035">
    <property type="component" value="Unassembled WGS sequence"/>
</dbReference>
<dbReference type="OrthoDB" id="6159439at2759"/>
<name>C5FKI3_ARTOC</name>
<dbReference type="PROSITE" id="PS00027">
    <property type="entry name" value="HOMEOBOX_1"/>
    <property type="match status" value="1"/>
</dbReference>
<dbReference type="PROSITE" id="PS50071">
    <property type="entry name" value="HOMEOBOX_2"/>
    <property type="match status" value="1"/>
</dbReference>
<feature type="region of interest" description="Disordered" evidence="6">
    <location>
        <begin position="308"/>
        <end position="359"/>
    </location>
</feature>
<dbReference type="EMBL" id="DS995703">
    <property type="protein sequence ID" value="EEQ30205.1"/>
    <property type="molecule type" value="Genomic_DNA"/>
</dbReference>
<dbReference type="Gene3D" id="1.10.10.60">
    <property type="entry name" value="Homeodomain-like"/>
    <property type="match status" value="1"/>
</dbReference>
<keyword evidence="3 4" id="KW-0539">Nucleus</keyword>
<dbReference type="SMART" id="SM00389">
    <property type="entry name" value="HOX"/>
    <property type="match status" value="1"/>
</dbReference>
<keyword evidence="2 4" id="KW-0371">Homeobox</keyword>
<evidence type="ECO:0000256" key="4">
    <source>
        <dbReference type="PROSITE-ProRule" id="PRU00108"/>
    </source>
</evidence>
<evidence type="ECO:0000256" key="1">
    <source>
        <dbReference type="ARBA" id="ARBA00023125"/>
    </source>
</evidence>
<dbReference type="AlphaFoldDB" id="C5FKI3"/>
<feature type="compositionally biased region" description="Low complexity" evidence="6">
    <location>
        <begin position="324"/>
        <end position="345"/>
    </location>
</feature>
<feature type="region of interest" description="Disordered" evidence="6">
    <location>
        <begin position="379"/>
        <end position="556"/>
    </location>
</feature>
<dbReference type="CDD" id="cd00086">
    <property type="entry name" value="homeodomain"/>
    <property type="match status" value="1"/>
</dbReference>
<dbReference type="GO" id="GO:0000978">
    <property type="term" value="F:RNA polymerase II cis-regulatory region sequence-specific DNA binding"/>
    <property type="evidence" value="ECO:0007669"/>
    <property type="project" value="TreeGrafter"/>
</dbReference>
<dbReference type="Pfam" id="PF00046">
    <property type="entry name" value="Homeodomain"/>
    <property type="match status" value="1"/>
</dbReference>
<accession>C5FKI3</accession>
<dbReference type="RefSeq" id="XP_002847518.1">
    <property type="nucleotide sequence ID" value="XM_002847472.1"/>
</dbReference>
<dbReference type="SUPFAM" id="SSF46689">
    <property type="entry name" value="Homeodomain-like"/>
    <property type="match status" value="1"/>
</dbReference>
<evidence type="ECO:0000313" key="9">
    <source>
        <dbReference type="Proteomes" id="UP000002035"/>
    </source>
</evidence>
<feature type="domain" description="Homeobox" evidence="7">
    <location>
        <begin position="88"/>
        <end position="131"/>
    </location>
</feature>
<proteinExistence type="predicted"/>
<dbReference type="PANTHER" id="PTHR24324">
    <property type="entry name" value="HOMEOBOX PROTEIN HHEX"/>
    <property type="match status" value="1"/>
</dbReference>
<dbReference type="GO" id="GO:0005634">
    <property type="term" value="C:nucleus"/>
    <property type="evidence" value="ECO:0007669"/>
    <property type="project" value="UniProtKB-SubCell"/>
</dbReference>
<feature type="compositionally biased region" description="Polar residues" evidence="6">
    <location>
        <begin position="499"/>
        <end position="513"/>
    </location>
</feature>
<dbReference type="GO" id="GO:0030154">
    <property type="term" value="P:cell differentiation"/>
    <property type="evidence" value="ECO:0007669"/>
    <property type="project" value="TreeGrafter"/>
</dbReference>
<feature type="compositionally biased region" description="Polar residues" evidence="6">
    <location>
        <begin position="178"/>
        <end position="192"/>
    </location>
</feature>